<keyword evidence="3" id="KW-0653">Protein transport</keyword>
<keyword evidence="3" id="KW-0378">Hydrolase</keyword>
<comment type="subcellular location">
    <subcellularLocation>
        <location evidence="3">Endoplasmic reticulum membrane</location>
    </subcellularLocation>
</comment>
<name>A0A7R7ZTM6_ASPCH</name>
<dbReference type="RefSeq" id="XP_043141352.1">
    <property type="nucleotide sequence ID" value="XM_043284143.1"/>
</dbReference>
<dbReference type="Pfam" id="PF25000">
    <property type="entry name" value="DUF7779"/>
    <property type="match status" value="1"/>
</dbReference>
<dbReference type="InterPro" id="IPR056681">
    <property type="entry name" value="DUF7779"/>
</dbReference>
<dbReference type="SUPFAM" id="SSF48452">
    <property type="entry name" value="TPR-like"/>
    <property type="match status" value="1"/>
</dbReference>
<feature type="domain" description="GPI inositol-deacylase PGAP1-like alpha/beta" evidence="5">
    <location>
        <begin position="110"/>
        <end position="175"/>
    </location>
</feature>
<dbReference type="InterPro" id="IPR012908">
    <property type="entry name" value="PGAP1-ab_dom-like"/>
</dbReference>
<dbReference type="AlphaFoldDB" id="A0A7R7ZTM6"/>
<dbReference type="Proteomes" id="UP000637239">
    <property type="component" value="Chromosome 8"/>
</dbReference>
<dbReference type="GO" id="GO:0005789">
    <property type="term" value="C:endoplasmic reticulum membrane"/>
    <property type="evidence" value="ECO:0007669"/>
    <property type="project" value="UniProtKB-SubCell"/>
</dbReference>
<feature type="region of interest" description="Disordered" evidence="4">
    <location>
        <begin position="1"/>
        <end position="22"/>
    </location>
</feature>
<dbReference type="GeneID" id="66987188"/>
<dbReference type="GO" id="GO:0016788">
    <property type="term" value="F:hydrolase activity, acting on ester bonds"/>
    <property type="evidence" value="ECO:0007669"/>
    <property type="project" value="InterPro"/>
</dbReference>
<evidence type="ECO:0000256" key="2">
    <source>
        <dbReference type="ARBA" id="ARBA00015856"/>
    </source>
</evidence>
<dbReference type="GO" id="GO:0043531">
    <property type="term" value="F:ADP binding"/>
    <property type="evidence" value="ECO:0007669"/>
    <property type="project" value="InterPro"/>
</dbReference>
<evidence type="ECO:0000256" key="3">
    <source>
        <dbReference type="RuleBase" id="RU365011"/>
    </source>
</evidence>
<dbReference type="Gene3D" id="3.40.50.1820">
    <property type="entry name" value="alpha/beta hydrolase"/>
    <property type="match status" value="1"/>
</dbReference>
<reference evidence="7" key="1">
    <citation type="submission" date="2021-01" db="EMBL/GenBank/DDBJ databases">
        <authorList>
            <consortium name="Aspergillus chevalieri M1 genome sequencing consortium"/>
            <person name="Kazuki M."/>
            <person name="Futagami T."/>
        </authorList>
    </citation>
    <scope>NUCLEOTIDE SEQUENCE</scope>
    <source>
        <strain evidence="7">M1</strain>
    </source>
</reference>
<dbReference type="PANTHER" id="PTHR35205:SF1">
    <property type="entry name" value="ZU5 DOMAIN-CONTAINING PROTEIN"/>
    <property type="match status" value="1"/>
</dbReference>
<proteinExistence type="inferred from homology"/>
<accession>A0A7R7ZTM6</accession>
<evidence type="ECO:0000259" key="6">
    <source>
        <dbReference type="Pfam" id="PF25000"/>
    </source>
</evidence>
<dbReference type="Gene3D" id="1.25.40.10">
    <property type="entry name" value="Tetratricopeptide repeat domain"/>
    <property type="match status" value="1"/>
</dbReference>
<evidence type="ECO:0000313" key="7">
    <source>
        <dbReference type="EMBL" id="BCR92839.1"/>
    </source>
</evidence>
<dbReference type="GO" id="GO:0015031">
    <property type="term" value="P:protein transport"/>
    <property type="evidence" value="ECO:0007669"/>
    <property type="project" value="UniProtKB-KW"/>
</dbReference>
<dbReference type="InterPro" id="IPR027417">
    <property type="entry name" value="P-loop_NTPase"/>
</dbReference>
<evidence type="ECO:0000256" key="1">
    <source>
        <dbReference type="ARBA" id="ARBA00003496"/>
    </source>
</evidence>
<evidence type="ECO:0000256" key="4">
    <source>
        <dbReference type="SAM" id="MobiDB-lite"/>
    </source>
</evidence>
<gene>
    <name evidence="7" type="ORF">ACHE_80739A</name>
</gene>
<sequence>MPADYQKVGSSNRKMTGEDRQGLTVLHDPTIHTSVGEKGVPLGKAVFDLIAIHGLNGDAYDTWTHKDTKVMWLKDLLPEAIPNIRIMTFGYNARFKNFTAQQDLRSISCKLLAELVDLRTTHEEETRPIVFICHSLGGIVAKKAMLVGCSEEQEQVQRSVHGILFLGTPHNGSSLAGMGKLLANIVSACSPIRPPRVLLGSLQKDSEVLLEITEDFIKRRNKVRLVSFYELEFTPIGPFMKKLVVEKRSAVLHVSQEITIPQYSDHRNIVRFKSLQDRTFRPVLCRLKDLLGELDHESTRRAESSPRTEAAIPYDVPILPCSSFRGRDNVLGSMKAYFAEDQGKDRRRRSFALCGLGGSGKTQTTLHFVVQNFTTYRTGVAFLNAASMASLVADFGRLHDLLQLGGGKDKVRSVKTWLSRPENSQWLLVFDNADDLNVVPIHRYFPAVNWGHIIITSRDQAVIGSLAEEGHVLDPLTTDDATQLLLERSGIRYPSQIEKEEASKIASLLGSLPLALVQAGAFVRSRQKTLQDYRKLFMNRRNDLLRFSPLLGGTDRTIFTAWEINFKQLEQDSSDARNLLLLFSFLEPSCIPESVLHRGSSPQRRWGDNGEVVEIRPEGEGVDICLSNIIQGDLEFDMAIEKLLSFSLISCNKESDGFRNFSIHPLVQYCVAQRLPPIEVSKWRWQALLLICHAFPRNKYIEPQNGEIGRLMMSQLSRVLSEYDAMCLEKGEQASFRHELASTLLAASRFSDSQWKSEAICRTKQLLKQDNEPYINAWLAYRESAVMRMSGMLQNSESTLHGFLHHFALPSKEDPQMTPRYNAQRGELVISFSENLIRQGRLSEAKAELIEWTPLSKDCSTLETIISRARDIILGKVLRFQGRFREALALLDGVIQGCHLDDFFEGTGWYRVLLSEVADLYCELDRPSDAERLLLQELTPMMEKGTQDIATGRRLRMSLAESYLQRKMYAEAESLLVDLRQAFLSSGAPDYTAKVNIFRIWVSLARALHGQSRWQEALSSWRQALSALDSIKLSGGLNAGLVRCSIAHALLMMGHEEDSARTSQEAKANMASESRVYWIPLFNSRWHDFILEKLQKH</sequence>
<organism evidence="7 8">
    <name type="scientific">Aspergillus chevalieri</name>
    <name type="common">Eurotium chevalieri</name>
    <dbReference type="NCBI Taxonomy" id="182096"/>
    <lineage>
        <taxon>Eukaryota</taxon>
        <taxon>Fungi</taxon>
        <taxon>Dikarya</taxon>
        <taxon>Ascomycota</taxon>
        <taxon>Pezizomycotina</taxon>
        <taxon>Eurotiomycetes</taxon>
        <taxon>Eurotiomycetidae</taxon>
        <taxon>Eurotiales</taxon>
        <taxon>Aspergillaceae</taxon>
        <taxon>Aspergillus</taxon>
        <taxon>Aspergillus subgen. Aspergillus</taxon>
    </lineage>
</organism>
<evidence type="ECO:0000313" key="8">
    <source>
        <dbReference type="Proteomes" id="UP000637239"/>
    </source>
</evidence>
<keyword evidence="3" id="KW-0472">Membrane</keyword>
<protein>
    <recommendedName>
        <fullName evidence="2 3">GPI inositol-deacylase</fullName>
        <ecNumber evidence="3">3.1.-.-</ecNumber>
    </recommendedName>
</protein>
<dbReference type="Pfam" id="PF07819">
    <property type="entry name" value="PGAP1"/>
    <property type="match status" value="1"/>
</dbReference>
<comment type="similarity">
    <text evidence="3">Belongs to the GPI inositol-deacylase family.</text>
</comment>
<dbReference type="EC" id="3.1.-.-" evidence="3"/>
<comment type="function">
    <text evidence="1 3">Involved in inositol deacylation of GPI-anchored proteins which plays important roles in the quality control and ER-associated degradation of GPI-anchored proteins.</text>
</comment>
<dbReference type="KEGG" id="ache:ACHE_80739A"/>
<dbReference type="Gene3D" id="3.40.50.300">
    <property type="entry name" value="P-loop containing nucleotide triphosphate hydrolases"/>
    <property type="match status" value="1"/>
</dbReference>
<reference evidence="7" key="2">
    <citation type="submission" date="2021-02" db="EMBL/GenBank/DDBJ databases">
        <title>Aspergillus chevalieri M1 genome sequence.</title>
        <authorList>
            <person name="Kadooka C."/>
            <person name="Mori K."/>
            <person name="Futagami T."/>
        </authorList>
    </citation>
    <scope>NUCLEOTIDE SEQUENCE</scope>
    <source>
        <strain evidence="7">M1</strain>
    </source>
</reference>
<keyword evidence="8" id="KW-1185">Reference proteome</keyword>
<keyword evidence="3" id="KW-0256">Endoplasmic reticulum</keyword>
<evidence type="ECO:0000259" key="5">
    <source>
        <dbReference type="Pfam" id="PF07819"/>
    </source>
</evidence>
<dbReference type="InterPro" id="IPR029058">
    <property type="entry name" value="AB_hydrolase_fold"/>
</dbReference>
<dbReference type="SUPFAM" id="SSF53474">
    <property type="entry name" value="alpha/beta-Hydrolases"/>
    <property type="match status" value="1"/>
</dbReference>
<dbReference type="InterPro" id="IPR011990">
    <property type="entry name" value="TPR-like_helical_dom_sf"/>
</dbReference>
<dbReference type="SUPFAM" id="SSF52540">
    <property type="entry name" value="P-loop containing nucleoside triphosphate hydrolases"/>
    <property type="match status" value="1"/>
</dbReference>
<keyword evidence="3" id="KW-0813">Transport</keyword>
<dbReference type="PANTHER" id="PTHR35205">
    <property type="entry name" value="NB-ARC AND TPR DOMAIN PROTEIN"/>
    <property type="match status" value="1"/>
</dbReference>
<dbReference type="EMBL" id="AP024423">
    <property type="protein sequence ID" value="BCR92839.1"/>
    <property type="molecule type" value="Genomic_DNA"/>
</dbReference>
<feature type="domain" description="DUF7779" evidence="6">
    <location>
        <begin position="569"/>
        <end position="677"/>
    </location>
</feature>